<keyword evidence="2" id="KW-1185">Reference proteome</keyword>
<dbReference type="HOGENOM" id="CLU_3326782_0_0_3"/>
<dbReference type="STRING" id="118168.MC7420_7609"/>
<dbReference type="Proteomes" id="UP000003835">
    <property type="component" value="Unassembled WGS sequence"/>
</dbReference>
<sequence length="38" mass="4670">MSKNSRHKIVKKHKLFVKQEDYILQNWINALKFVNIEK</sequence>
<reference evidence="1 2" key="1">
    <citation type="submission" date="2008-07" db="EMBL/GenBank/DDBJ databases">
        <authorList>
            <person name="Tandeau de Marsac N."/>
            <person name="Ferriera S."/>
            <person name="Johnson J."/>
            <person name="Kravitz S."/>
            <person name="Beeson K."/>
            <person name="Sutton G."/>
            <person name="Rogers Y.-H."/>
            <person name="Friedman R."/>
            <person name="Frazier M."/>
            <person name="Venter J.C."/>
        </authorList>
    </citation>
    <scope>NUCLEOTIDE SEQUENCE [LARGE SCALE GENOMIC DNA]</scope>
    <source>
        <strain evidence="1 2">PCC 7420</strain>
    </source>
</reference>
<name>B4W103_9CYAN</name>
<organism evidence="1 2">
    <name type="scientific">Coleofasciculus chthonoplastes PCC 7420</name>
    <dbReference type="NCBI Taxonomy" id="118168"/>
    <lineage>
        <taxon>Bacteria</taxon>
        <taxon>Bacillati</taxon>
        <taxon>Cyanobacteriota</taxon>
        <taxon>Cyanophyceae</taxon>
        <taxon>Coleofasciculales</taxon>
        <taxon>Coleofasciculaceae</taxon>
        <taxon>Coleofasciculus</taxon>
    </lineage>
</organism>
<gene>
    <name evidence="1" type="ORF">MC7420_7609</name>
</gene>
<accession>B4W103</accession>
<protein>
    <submittedName>
        <fullName evidence="1">Uncharacterized protein</fullName>
    </submittedName>
</protein>
<dbReference type="AlphaFoldDB" id="B4W103"/>
<evidence type="ECO:0000313" key="1">
    <source>
        <dbReference type="EMBL" id="EDX72129.1"/>
    </source>
</evidence>
<proteinExistence type="predicted"/>
<dbReference type="EMBL" id="DS989867">
    <property type="protein sequence ID" value="EDX72129.1"/>
    <property type="molecule type" value="Genomic_DNA"/>
</dbReference>
<evidence type="ECO:0000313" key="2">
    <source>
        <dbReference type="Proteomes" id="UP000003835"/>
    </source>
</evidence>